<organism evidence="1 2">
    <name type="scientific">Candidatus Zymogenus saltonus</name>
    <dbReference type="NCBI Taxonomy" id="2844893"/>
    <lineage>
        <taxon>Bacteria</taxon>
        <taxon>Deltaproteobacteria</taxon>
        <taxon>Candidatus Zymogenia</taxon>
        <taxon>Candidatus Zymogeniales</taxon>
        <taxon>Candidatus Zymogenaceae</taxon>
        <taxon>Candidatus Zymogenus</taxon>
    </lineage>
</organism>
<dbReference type="InterPro" id="IPR047324">
    <property type="entry name" value="LbH_gamma_CA-like"/>
</dbReference>
<dbReference type="InterPro" id="IPR011004">
    <property type="entry name" value="Trimer_LpxA-like_sf"/>
</dbReference>
<sequence>MKVSLFEDVYIHPSAVLLGDVKIGKNSSVWPGASIRADFNSITVGEYTSIQDNSVIHATPFYGTEVGDYVTVGHSAVLHACRIGNNVLVGMNSTILDGAVIGDNSVIAAGSVVLPGTVVPEGSLVTGIPGKIKEGKAVPPERIRQGALVYYELSRRHLKGLETFPPDKVMEAINKYDESD</sequence>
<dbReference type="AlphaFoldDB" id="A0A9D8KFN8"/>
<dbReference type="Proteomes" id="UP000809273">
    <property type="component" value="Unassembled WGS sequence"/>
</dbReference>
<accession>A0A9D8KFN8</accession>
<dbReference type="SUPFAM" id="SSF51161">
    <property type="entry name" value="Trimeric LpxA-like enzymes"/>
    <property type="match status" value="1"/>
</dbReference>
<reference evidence="1" key="2">
    <citation type="submission" date="2021-01" db="EMBL/GenBank/DDBJ databases">
        <authorList>
            <person name="Hahn C.R."/>
            <person name="Youssef N.H."/>
            <person name="Elshahed M."/>
        </authorList>
    </citation>
    <scope>NUCLEOTIDE SEQUENCE</scope>
    <source>
        <strain evidence="1">Zod_Metabat.24</strain>
    </source>
</reference>
<dbReference type="InterPro" id="IPR001451">
    <property type="entry name" value="Hexapep"/>
</dbReference>
<dbReference type="Gene3D" id="2.160.10.10">
    <property type="entry name" value="Hexapeptide repeat proteins"/>
    <property type="match status" value="1"/>
</dbReference>
<comment type="caution">
    <text evidence="1">The sequence shown here is derived from an EMBL/GenBank/DDBJ whole genome shotgun (WGS) entry which is preliminary data.</text>
</comment>
<reference evidence="1" key="1">
    <citation type="journal article" date="2021" name="Environ. Microbiol.">
        <title>Genomic characterization of three novel Desulfobacterota classes expand the metabolic and phylogenetic diversity of the phylum.</title>
        <authorList>
            <person name="Murphy C.L."/>
            <person name="Biggerstaff J."/>
            <person name="Eichhorn A."/>
            <person name="Ewing E."/>
            <person name="Shahan R."/>
            <person name="Soriano D."/>
            <person name="Stewart S."/>
            <person name="VanMol K."/>
            <person name="Walker R."/>
            <person name="Walters P."/>
            <person name="Elshahed M.S."/>
            <person name="Youssef N.H."/>
        </authorList>
    </citation>
    <scope>NUCLEOTIDE SEQUENCE</scope>
    <source>
        <strain evidence="1">Zod_Metabat.24</strain>
    </source>
</reference>
<dbReference type="InterPro" id="IPR050484">
    <property type="entry name" value="Transf_Hexapept/Carb_Anhydrase"/>
</dbReference>
<name>A0A9D8KFN8_9DELT</name>
<gene>
    <name evidence="1" type="ORF">JW984_11540</name>
</gene>
<proteinExistence type="predicted"/>
<dbReference type="PANTHER" id="PTHR13061">
    <property type="entry name" value="DYNACTIN SUBUNIT P25"/>
    <property type="match status" value="1"/>
</dbReference>
<dbReference type="Pfam" id="PF00132">
    <property type="entry name" value="Hexapep"/>
    <property type="match status" value="2"/>
</dbReference>
<dbReference type="CDD" id="cd04645">
    <property type="entry name" value="LbH_gamma_CA_like"/>
    <property type="match status" value="1"/>
</dbReference>
<protein>
    <submittedName>
        <fullName evidence="1">Gamma carbonic anhydrase family protein</fullName>
    </submittedName>
</protein>
<evidence type="ECO:0000313" key="2">
    <source>
        <dbReference type="Proteomes" id="UP000809273"/>
    </source>
</evidence>
<dbReference type="EMBL" id="JAFGIX010000057">
    <property type="protein sequence ID" value="MBN1573819.1"/>
    <property type="molecule type" value="Genomic_DNA"/>
</dbReference>
<dbReference type="PANTHER" id="PTHR13061:SF29">
    <property type="entry name" value="GAMMA CARBONIC ANHYDRASE-LIKE 1, MITOCHONDRIAL-RELATED"/>
    <property type="match status" value="1"/>
</dbReference>
<evidence type="ECO:0000313" key="1">
    <source>
        <dbReference type="EMBL" id="MBN1573819.1"/>
    </source>
</evidence>